<dbReference type="EMBL" id="CP020880">
    <property type="protein sequence ID" value="ART75333.1"/>
    <property type="molecule type" value="Genomic_DNA"/>
</dbReference>
<keyword evidence="4" id="KW-1185">Reference proteome</keyword>
<dbReference type="PANTHER" id="PTHR40078">
    <property type="entry name" value="INTEGRAL MEMBRANE PROTEIN-RELATED"/>
    <property type="match status" value="1"/>
</dbReference>
<dbReference type="Proteomes" id="UP000195573">
    <property type="component" value="Chromosome"/>
</dbReference>
<feature type="transmembrane region" description="Helical" evidence="1">
    <location>
        <begin position="102"/>
        <end position="124"/>
    </location>
</feature>
<protein>
    <submittedName>
        <fullName evidence="3">Membrane protein</fullName>
    </submittedName>
</protein>
<dbReference type="Pfam" id="PF19700">
    <property type="entry name" value="DUF6198"/>
    <property type="match status" value="1"/>
</dbReference>
<accession>A0A1Y0CJ65</accession>
<reference evidence="2 4" key="1">
    <citation type="submission" date="2017-04" db="EMBL/GenBank/DDBJ databases">
        <title>Complete Genome Sequence of the Bacillus horikoshii 20a strain from Cuatro Cienegas, Coahuila, Mexico.</title>
        <authorList>
            <person name="Zarza E."/>
            <person name="Alcaraz L.D."/>
            <person name="Aguilar-Salinas B."/>
            <person name="Islas A."/>
            <person name="Olmedo-Alvarez G."/>
        </authorList>
    </citation>
    <scope>NUCLEOTIDE SEQUENCE [LARGE SCALE GENOMIC DNA]</scope>
    <source>
        <strain evidence="2 4">20a</strain>
    </source>
</reference>
<organism evidence="3 5">
    <name type="scientific">Sutcliffiella horikoshii</name>
    <dbReference type="NCBI Taxonomy" id="79883"/>
    <lineage>
        <taxon>Bacteria</taxon>
        <taxon>Bacillati</taxon>
        <taxon>Bacillota</taxon>
        <taxon>Bacilli</taxon>
        <taxon>Bacillales</taxon>
        <taxon>Bacillaceae</taxon>
        <taxon>Sutcliffiella</taxon>
    </lineage>
</organism>
<name>A0A1Y0CJ65_9BACI</name>
<evidence type="ECO:0000313" key="3">
    <source>
        <dbReference type="EMBL" id="TYS58708.1"/>
    </source>
</evidence>
<feature type="transmembrane region" description="Helical" evidence="1">
    <location>
        <begin position="72"/>
        <end position="96"/>
    </location>
</feature>
<evidence type="ECO:0000256" key="1">
    <source>
        <dbReference type="SAM" id="Phobius"/>
    </source>
</evidence>
<evidence type="ECO:0000313" key="5">
    <source>
        <dbReference type="Proteomes" id="UP000323393"/>
    </source>
</evidence>
<sequence length="202" mass="22480">MFIRSLFYLIGLFVLSFGISLTIKSDMGAGAWDALNVGLSTTFGLTVGSWVFIVGIILIAINAWLHKSKPDYLAVITIFLVGVFIDFWLIQVFGAWIPVGMFFRFVVLLAGMVIMAIGISAYLQAKFPVIPIDNLMLGIQNRFKVKMMTAKTIGEVFALIFALIFKGPIGVGTFIITFGIGPLIQIFYPRLENLYKKLRHES</sequence>
<dbReference type="AlphaFoldDB" id="A0A1Y0CJ65"/>
<keyword evidence="1" id="KW-0472">Membrane</keyword>
<dbReference type="KEGG" id="bhk:B4U37_04445"/>
<gene>
    <name evidence="2" type="ORF">B4U37_04445</name>
    <name evidence="3" type="ORF">FZC74_13000</name>
</gene>
<keyword evidence="1" id="KW-1133">Transmembrane helix</keyword>
<proteinExistence type="predicted"/>
<dbReference type="RefSeq" id="WP_088017258.1">
    <property type="nucleotide sequence ID" value="NZ_CP020880.1"/>
</dbReference>
<evidence type="ECO:0000313" key="4">
    <source>
        <dbReference type="Proteomes" id="UP000195573"/>
    </source>
</evidence>
<dbReference type="PANTHER" id="PTHR40078:SF1">
    <property type="entry name" value="INTEGRAL MEMBRANE PROTEIN"/>
    <property type="match status" value="1"/>
</dbReference>
<dbReference type="Proteomes" id="UP000323393">
    <property type="component" value="Unassembled WGS sequence"/>
</dbReference>
<dbReference type="InterPro" id="IPR038750">
    <property type="entry name" value="YczE/YyaS-like"/>
</dbReference>
<keyword evidence="1" id="KW-0812">Transmembrane</keyword>
<reference evidence="3 5" key="2">
    <citation type="submission" date="2019-08" db="EMBL/GenBank/DDBJ databases">
        <title>Bacillus genomes from the desert of Cuatro Cienegas, Coahuila.</title>
        <authorList>
            <person name="Olmedo-Alvarez G."/>
        </authorList>
    </citation>
    <scope>NUCLEOTIDE SEQUENCE [LARGE SCALE GENOMIC DNA]</scope>
    <source>
        <strain evidence="3 5">CH88_3T</strain>
    </source>
</reference>
<dbReference type="GeneID" id="96737676"/>
<feature type="transmembrane region" description="Helical" evidence="1">
    <location>
        <begin position="43"/>
        <end position="65"/>
    </location>
</feature>
<evidence type="ECO:0000313" key="2">
    <source>
        <dbReference type="EMBL" id="ART75333.1"/>
    </source>
</evidence>
<dbReference type="EMBL" id="VTEU01000004">
    <property type="protein sequence ID" value="TYS58708.1"/>
    <property type="molecule type" value="Genomic_DNA"/>
</dbReference>
<feature type="transmembrane region" description="Helical" evidence="1">
    <location>
        <begin position="7"/>
        <end position="23"/>
    </location>
</feature>